<dbReference type="FunFam" id="3.40.50.620:FF:000056">
    <property type="entry name" value="Leucine--tRNA ligase"/>
    <property type="match status" value="1"/>
</dbReference>
<evidence type="ECO:0000259" key="10">
    <source>
        <dbReference type="Pfam" id="PF00133"/>
    </source>
</evidence>
<comment type="caution">
    <text evidence="14">The sequence shown here is derived from an EMBL/GenBank/DDBJ whole genome shotgun (WGS) entry which is preliminary data.</text>
</comment>
<comment type="similarity">
    <text evidence="1 8 9">Belongs to the class-I aminoacyl-tRNA synthetase family.</text>
</comment>
<evidence type="ECO:0000256" key="9">
    <source>
        <dbReference type="RuleBase" id="RU363039"/>
    </source>
</evidence>
<evidence type="ECO:0000313" key="15">
    <source>
        <dbReference type="Proteomes" id="UP000231143"/>
    </source>
</evidence>
<dbReference type="CDD" id="cd07958">
    <property type="entry name" value="Anticodon_Ia_Leu_BEm"/>
    <property type="match status" value="1"/>
</dbReference>
<dbReference type="Gene3D" id="3.40.50.620">
    <property type="entry name" value="HUPs"/>
    <property type="match status" value="2"/>
</dbReference>
<dbReference type="InterPro" id="IPR013155">
    <property type="entry name" value="M/V/L/I-tRNA-synth_anticd-bd"/>
</dbReference>
<protein>
    <recommendedName>
        <fullName evidence="8">Leucine--tRNA ligase</fullName>
        <ecNumber evidence="8">6.1.1.4</ecNumber>
    </recommendedName>
    <alternativeName>
        <fullName evidence="8">Leucyl-tRNA synthetase</fullName>
        <shortName evidence="8">LeuRS</shortName>
    </alternativeName>
</protein>
<dbReference type="PANTHER" id="PTHR43740">
    <property type="entry name" value="LEUCYL-TRNA SYNTHETASE"/>
    <property type="match status" value="1"/>
</dbReference>
<evidence type="ECO:0000259" key="12">
    <source>
        <dbReference type="Pfam" id="PF09334"/>
    </source>
</evidence>
<dbReference type="Pfam" id="PF13603">
    <property type="entry name" value="tRNA-synt_1_2"/>
    <property type="match status" value="1"/>
</dbReference>
<dbReference type="GO" id="GO:0004823">
    <property type="term" value="F:leucine-tRNA ligase activity"/>
    <property type="evidence" value="ECO:0007669"/>
    <property type="project" value="UniProtKB-UniRule"/>
</dbReference>
<comment type="catalytic activity">
    <reaction evidence="7 8">
        <text>tRNA(Leu) + L-leucine + ATP = L-leucyl-tRNA(Leu) + AMP + diphosphate</text>
        <dbReference type="Rhea" id="RHEA:11688"/>
        <dbReference type="Rhea" id="RHEA-COMP:9613"/>
        <dbReference type="Rhea" id="RHEA-COMP:9622"/>
        <dbReference type="ChEBI" id="CHEBI:30616"/>
        <dbReference type="ChEBI" id="CHEBI:33019"/>
        <dbReference type="ChEBI" id="CHEBI:57427"/>
        <dbReference type="ChEBI" id="CHEBI:78442"/>
        <dbReference type="ChEBI" id="CHEBI:78494"/>
        <dbReference type="ChEBI" id="CHEBI:456215"/>
        <dbReference type="EC" id="6.1.1.4"/>
    </reaction>
</comment>
<dbReference type="GO" id="GO:0002161">
    <property type="term" value="F:aminoacyl-tRNA deacylase activity"/>
    <property type="evidence" value="ECO:0007669"/>
    <property type="project" value="InterPro"/>
</dbReference>
<dbReference type="InterPro" id="IPR002302">
    <property type="entry name" value="Leu-tRNA-ligase"/>
</dbReference>
<keyword evidence="4 8" id="KW-0067">ATP-binding</keyword>
<keyword evidence="8" id="KW-0963">Cytoplasm</keyword>
<dbReference type="SUPFAM" id="SSF50677">
    <property type="entry name" value="ValRS/IleRS/LeuRS editing domain"/>
    <property type="match status" value="1"/>
</dbReference>
<dbReference type="InterPro" id="IPR009008">
    <property type="entry name" value="Val/Leu/Ile-tRNA-synth_edit"/>
</dbReference>
<evidence type="ECO:0000256" key="6">
    <source>
        <dbReference type="ARBA" id="ARBA00023146"/>
    </source>
</evidence>
<comment type="caution">
    <text evidence="8">Lacks conserved residue(s) required for the propagation of feature annotation.</text>
</comment>
<accession>A0A2H0DYW0</accession>
<feature type="domain" description="Aminoacyl-tRNA synthetase class Ia" evidence="10">
    <location>
        <begin position="416"/>
        <end position="606"/>
    </location>
</feature>
<keyword evidence="5 8" id="KW-0648">Protein biosynthesis</keyword>
<dbReference type="SUPFAM" id="SSF47323">
    <property type="entry name" value="Anticodon-binding domain of a subclass of class I aminoacyl-tRNA synthetases"/>
    <property type="match status" value="1"/>
</dbReference>
<comment type="subcellular location">
    <subcellularLocation>
        <location evidence="8">Cytoplasm</location>
    </subcellularLocation>
</comment>
<evidence type="ECO:0000259" key="13">
    <source>
        <dbReference type="Pfam" id="PF13603"/>
    </source>
</evidence>
<dbReference type="PRINTS" id="PR00985">
    <property type="entry name" value="TRNASYNTHLEU"/>
</dbReference>
<evidence type="ECO:0000313" key="14">
    <source>
        <dbReference type="EMBL" id="PIP87171.1"/>
    </source>
</evidence>
<feature type="short sequence motif" description="'KMSKS' region" evidence="8">
    <location>
        <begin position="578"/>
        <end position="582"/>
    </location>
</feature>
<dbReference type="EMBL" id="PCTT01000021">
    <property type="protein sequence ID" value="PIP87171.1"/>
    <property type="molecule type" value="Genomic_DNA"/>
</dbReference>
<dbReference type="GO" id="GO:0005524">
    <property type="term" value="F:ATP binding"/>
    <property type="evidence" value="ECO:0007669"/>
    <property type="project" value="UniProtKB-UniRule"/>
</dbReference>
<name>A0A2H0DYW0_9BACT</name>
<dbReference type="InterPro" id="IPR025709">
    <property type="entry name" value="Leu_tRNA-synth_edit"/>
</dbReference>
<dbReference type="InterPro" id="IPR002300">
    <property type="entry name" value="aa-tRNA-synth_Ia"/>
</dbReference>
<evidence type="ECO:0000256" key="1">
    <source>
        <dbReference type="ARBA" id="ARBA00005594"/>
    </source>
</evidence>
<dbReference type="Pfam" id="PF09334">
    <property type="entry name" value="tRNA-synt_1g"/>
    <property type="match status" value="1"/>
</dbReference>
<dbReference type="FunFam" id="3.40.50.620:FF:000077">
    <property type="entry name" value="Leucine--tRNA ligase"/>
    <property type="match status" value="1"/>
</dbReference>
<evidence type="ECO:0000256" key="3">
    <source>
        <dbReference type="ARBA" id="ARBA00022741"/>
    </source>
</evidence>
<evidence type="ECO:0000256" key="8">
    <source>
        <dbReference type="HAMAP-Rule" id="MF_00049"/>
    </source>
</evidence>
<organism evidence="14 15">
    <name type="scientific">Candidatus Campbellbacteria bacterium CG22_combo_CG10-13_8_21_14_all_36_13</name>
    <dbReference type="NCBI Taxonomy" id="1974529"/>
    <lineage>
        <taxon>Bacteria</taxon>
        <taxon>Candidatus Campbelliibacteriota</taxon>
    </lineage>
</organism>
<reference evidence="14 15" key="1">
    <citation type="submission" date="2017-09" db="EMBL/GenBank/DDBJ databases">
        <title>Depth-based differentiation of microbial function through sediment-hosted aquifers and enrichment of novel symbionts in the deep terrestrial subsurface.</title>
        <authorList>
            <person name="Probst A.J."/>
            <person name="Ladd B."/>
            <person name="Jarett J.K."/>
            <person name="Geller-Mcgrath D.E."/>
            <person name="Sieber C.M."/>
            <person name="Emerson J.B."/>
            <person name="Anantharaman K."/>
            <person name="Thomas B.C."/>
            <person name="Malmstrom R."/>
            <person name="Stieglmeier M."/>
            <person name="Klingl A."/>
            <person name="Woyke T."/>
            <person name="Ryan C.M."/>
            <person name="Banfield J.F."/>
        </authorList>
    </citation>
    <scope>NUCLEOTIDE SEQUENCE [LARGE SCALE GENOMIC DNA]</scope>
    <source>
        <strain evidence="14">CG22_combo_CG10-13_8_21_14_all_36_13</strain>
    </source>
</reference>
<dbReference type="InterPro" id="IPR014729">
    <property type="entry name" value="Rossmann-like_a/b/a_fold"/>
</dbReference>
<dbReference type="AlphaFoldDB" id="A0A2H0DYW0"/>
<dbReference type="Pfam" id="PF08264">
    <property type="entry name" value="Anticodon_1"/>
    <property type="match status" value="1"/>
</dbReference>
<dbReference type="Pfam" id="PF00133">
    <property type="entry name" value="tRNA-synt_1"/>
    <property type="match status" value="1"/>
</dbReference>
<dbReference type="Proteomes" id="UP000231143">
    <property type="component" value="Unassembled WGS sequence"/>
</dbReference>
<dbReference type="PANTHER" id="PTHR43740:SF2">
    <property type="entry name" value="LEUCINE--TRNA LIGASE, MITOCHONDRIAL"/>
    <property type="match status" value="1"/>
</dbReference>
<dbReference type="FunFam" id="1.10.730.10:FF:000002">
    <property type="entry name" value="Leucine--tRNA ligase"/>
    <property type="match status" value="1"/>
</dbReference>
<dbReference type="GO" id="GO:0005829">
    <property type="term" value="C:cytosol"/>
    <property type="evidence" value="ECO:0007669"/>
    <property type="project" value="TreeGrafter"/>
</dbReference>
<evidence type="ECO:0000256" key="5">
    <source>
        <dbReference type="ARBA" id="ARBA00022917"/>
    </source>
</evidence>
<proteinExistence type="inferred from homology"/>
<dbReference type="Gene3D" id="1.10.730.10">
    <property type="entry name" value="Isoleucyl-tRNA Synthetase, Domain 1"/>
    <property type="match status" value="1"/>
</dbReference>
<keyword evidence="3 8" id="KW-0547">Nucleotide-binding</keyword>
<feature type="domain" description="Methionyl/Valyl/Leucyl/Isoleucyl-tRNA synthetase anticodon-binding" evidence="11">
    <location>
        <begin position="651"/>
        <end position="761"/>
    </location>
</feature>
<evidence type="ECO:0000256" key="4">
    <source>
        <dbReference type="ARBA" id="ARBA00022840"/>
    </source>
</evidence>
<keyword evidence="6 8" id="KW-0030">Aminoacyl-tRNA synthetase</keyword>
<evidence type="ECO:0000256" key="2">
    <source>
        <dbReference type="ARBA" id="ARBA00022598"/>
    </source>
</evidence>
<evidence type="ECO:0000256" key="7">
    <source>
        <dbReference type="ARBA" id="ARBA00047469"/>
    </source>
</evidence>
<dbReference type="CDD" id="cd00812">
    <property type="entry name" value="LeuRS_core"/>
    <property type="match status" value="1"/>
</dbReference>
<evidence type="ECO:0000259" key="11">
    <source>
        <dbReference type="Pfam" id="PF08264"/>
    </source>
</evidence>
<dbReference type="InterPro" id="IPR009080">
    <property type="entry name" value="tRNAsynth_Ia_anticodon-bd"/>
</dbReference>
<feature type="domain" description="Leucyl-tRNA synthetase editing" evidence="13">
    <location>
        <begin position="219"/>
        <end position="405"/>
    </location>
</feature>
<sequence>MSEYNHKEIESKWQKKWSEKKVYETGIEGKEKCYVLDMFPYPSGSGLHVGHPKGYIATDIYSRYKRANGYDVLHPMGWDAFGLPAENYAIKTQIHPQETTEKAIVNFKEQIKGLSLSYDWDREINTSSPEYYRWTQWIFLQLYKNGLAYKKNAKVNWCESCKTVLANEQVVNGGCDRCGNVVIQKELPQWFFKITDFSDELIDDLDALDWPESTKISQKNWIGRSSGAEIEFQLAASTRTNVDWTQTNTDKNSVGSIKVFTTRPDTLFGATYVVLAPEHPLLEELKDSIENFVYVEKYTKKAINKTDLERISEGKNKTGIILEGVIVINPANGKEIPVFVADYVLGGYGTGAIMAVPAHDERDNEFAKKYDLEIIEVVDEVGVLKNSGEFDGLSFEEAKIKITEKVGGSIKTTYRLRDWLVSRQRYWGAPIPIIFCDKCGEVSVPEADLPVVLPTDVDFMPTGESPIEKSESFHNIKCPSCGGSARRESDTLDTFVCSSWYYLRFTDPNNFKEFASKPSIKRWMPVDVYVGGAEHTVLHLLYARFITKALQKIGHVDFKEPFLSLRHQGLIIAEDGRKMSKSFGNVVNPDDVIDTYGADSMRLYEMFMGPFNDSISWNTKNILGVRRFVEKVWRISEFITDKSNQEEDRIIHTTVKKVGDDIQDFKFNTAISALMVCAKHLEEQKSVSKENFKMFIQILAPFAPHLSEELWSIYIGEGLIVKSRWPKYDENKIKSENINIAVQINGKVRAVLEVGLSESEEDVVGKALKINSIQKYAEGFNIKKTIYIKGKVLNIVVM</sequence>
<dbReference type="SUPFAM" id="SSF52374">
    <property type="entry name" value="Nucleotidylyl transferase"/>
    <property type="match status" value="1"/>
</dbReference>
<gene>
    <name evidence="8" type="primary">leuS</name>
    <name evidence="14" type="ORF">COW81_01625</name>
</gene>
<dbReference type="EC" id="6.1.1.4" evidence="8"/>
<dbReference type="HAMAP" id="MF_00049_B">
    <property type="entry name" value="Leu_tRNA_synth_B"/>
    <property type="match status" value="1"/>
</dbReference>
<dbReference type="NCBIfam" id="TIGR00396">
    <property type="entry name" value="leuS_bact"/>
    <property type="match status" value="1"/>
</dbReference>
<dbReference type="InterPro" id="IPR015413">
    <property type="entry name" value="Methionyl/Leucyl_tRNA_Synth"/>
</dbReference>
<dbReference type="GO" id="GO:0006429">
    <property type="term" value="P:leucyl-tRNA aminoacylation"/>
    <property type="evidence" value="ECO:0007669"/>
    <property type="project" value="UniProtKB-UniRule"/>
</dbReference>
<keyword evidence="2 8" id="KW-0436">Ligase</keyword>
<feature type="domain" description="Methionyl/Leucyl tRNA synthetase" evidence="12">
    <location>
        <begin position="38"/>
        <end position="180"/>
    </location>
</feature>
<feature type="binding site" evidence="8">
    <location>
        <position position="581"/>
    </location>
    <ligand>
        <name>ATP</name>
        <dbReference type="ChEBI" id="CHEBI:30616"/>
    </ligand>
</feature>